<accession>A0ABU3T0L7</accession>
<gene>
    <name evidence="1" type="ORF">RS130_19395</name>
</gene>
<dbReference type="InterPro" id="IPR027417">
    <property type="entry name" value="P-loop_NTPase"/>
</dbReference>
<name>A0ABU3T0L7_9ALTE</name>
<reference evidence="1 2" key="1">
    <citation type="submission" date="2023-10" db="EMBL/GenBank/DDBJ databases">
        <title>Glaciecola aquimarina strain GGW-M5 nov., isolated from a coastal seawater.</title>
        <authorList>
            <person name="Bayburt H."/>
            <person name="Kim J.M."/>
            <person name="Choi B.J."/>
            <person name="Jeon C.O."/>
        </authorList>
    </citation>
    <scope>NUCLEOTIDE SEQUENCE [LARGE SCALE GENOMIC DNA]</scope>
    <source>
        <strain evidence="1 2">KCTC 32108</strain>
    </source>
</reference>
<protein>
    <submittedName>
        <fullName evidence="1">ATP-dependent RecD-like DNA helicase</fullName>
    </submittedName>
</protein>
<sequence length="402" mass="44766">MESKIRQYLCSLELNPKIRFYEYEVFEQLDLYKTINNVFLTSEQASAVHFAINNNVSCLVGGVGTGTTEVINAINWVYQSLTGASTIVAALNNETIECVKGAIGNLAKCTIAMLQSEIASEKIKLRTVTMLIIQESSMLGVQDLYLLSKMNLNDLKVLFVGDKNKLAGTGYGNFFKQAISYFPTSKLTKVYVDEFKGIAQAANFVLNGNRPKPSNTIKFIKADLDAIAEYAHEKNAMVICSLNETVDKLNAQIQKRKVRADLTLVTFFGKPIYSNDLFVFTKNNYQLKIFDGQFGTFTTKDSQGIHMKLDSGANAILSYEEFVSVAPKLRYAVNDLKYLSKGFDKIVVVNEDSPACNANWLYTAITLARKRVALAEFVSIEATLSKAEMPRVTQRLVPELSN</sequence>
<dbReference type="RefSeq" id="WP_316027280.1">
    <property type="nucleotide sequence ID" value="NZ_JAWDIO010000002.1"/>
</dbReference>
<dbReference type="SUPFAM" id="SSF52540">
    <property type="entry name" value="P-loop containing nucleoside triphosphate hydrolases"/>
    <property type="match status" value="2"/>
</dbReference>
<proteinExistence type="predicted"/>
<evidence type="ECO:0000313" key="2">
    <source>
        <dbReference type="Proteomes" id="UP001247805"/>
    </source>
</evidence>
<dbReference type="Gene3D" id="2.30.30.940">
    <property type="match status" value="1"/>
</dbReference>
<organism evidence="1 2">
    <name type="scientific">Paraglaciecola aquimarina</name>
    <dbReference type="NCBI Taxonomy" id="1235557"/>
    <lineage>
        <taxon>Bacteria</taxon>
        <taxon>Pseudomonadati</taxon>
        <taxon>Pseudomonadota</taxon>
        <taxon>Gammaproteobacteria</taxon>
        <taxon>Alteromonadales</taxon>
        <taxon>Alteromonadaceae</taxon>
        <taxon>Paraglaciecola</taxon>
    </lineage>
</organism>
<keyword evidence="2" id="KW-1185">Reference proteome</keyword>
<dbReference type="Pfam" id="PF13604">
    <property type="entry name" value="AAA_30"/>
    <property type="match status" value="1"/>
</dbReference>
<comment type="caution">
    <text evidence="1">The sequence shown here is derived from an EMBL/GenBank/DDBJ whole genome shotgun (WGS) entry which is preliminary data.</text>
</comment>
<evidence type="ECO:0000313" key="1">
    <source>
        <dbReference type="EMBL" id="MDU0355757.1"/>
    </source>
</evidence>
<dbReference type="Gene3D" id="3.40.50.300">
    <property type="entry name" value="P-loop containing nucleotide triphosphate hydrolases"/>
    <property type="match status" value="2"/>
</dbReference>
<dbReference type="Proteomes" id="UP001247805">
    <property type="component" value="Unassembled WGS sequence"/>
</dbReference>
<dbReference type="EMBL" id="JAWDIO010000002">
    <property type="protein sequence ID" value="MDU0355757.1"/>
    <property type="molecule type" value="Genomic_DNA"/>
</dbReference>